<accession>A0A090YRZ6</accession>
<dbReference type="InterPro" id="IPR020139">
    <property type="entry name" value="DUF2642"/>
</dbReference>
<proteinExistence type="predicted"/>
<dbReference type="Proteomes" id="UP000264294">
    <property type="component" value="Unassembled WGS sequence"/>
</dbReference>
<dbReference type="RefSeq" id="WP_052109507.1">
    <property type="nucleotide sequence ID" value="NZ_JMQC01000008.1"/>
</dbReference>
<evidence type="ECO:0000313" key="2">
    <source>
        <dbReference type="EMBL" id="RFT62987.1"/>
    </source>
</evidence>
<dbReference type="PATRIC" id="fig|1405.8.peg.428"/>
<keyword evidence="4" id="KW-1185">Reference proteome</keyword>
<dbReference type="AlphaFoldDB" id="A0A090YRZ6"/>
<reference evidence="2 4" key="2">
    <citation type="submission" date="2018-08" db="EMBL/GenBank/DDBJ databases">
        <title>Bacillus clarus sp. nov. strain PS00077A.</title>
        <authorList>
            <person name="Mendez Acevedo M."/>
            <person name="Carroll L."/>
            <person name="Mukherjee M."/>
            <person name="Wiedmann M."/>
            <person name="Kovac J."/>
        </authorList>
    </citation>
    <scope>NUCLEOTIDE SEQUENCE [LARGE SCALE GENOMIC DNA]</scope>
    <source>
        <strain evidence="2 4">PS00077A</strain>
    </source>
</reference>
<sequence>MYYSYEDVYGYFRDGYELSGEVVSLVDPYVVQTLQSIIGKKLVVETIRGNINGTLQSVKPDHIVLEENEIPLFVRIQQIVWFMPEK</sequence>
<dbReference type="EMBL" id="JMQC01000008">
    <property type="protein sequence ID" value="KFN01574.1"/>
    <property type="molecule type" value="Genomic_DNA"/>
</dbReference>
<evidence type="ECO:0000313" key="4">
    <source>
        <dbReference type="Proteomes" id="UP000264294"/>
    </source>
</evidence>
<comment type="caution">
    <text evidence="1">The sequence shown here is derived from an EMBL/GenBank/DDBJ whole genome shotgun (WGS) entry which is preliminary data.</text>
</comment>
<evidence type="ECO:0000313" key="1">
    <source>
        <dbReference type="EMBL" id="KFN01574.1"/>
    </source>
</evidence>
<reference evidence="1 3" key="1">
    <citation type="submission" date="2014-04" db="EMBL/GenBank/DDBJ databases">
        <authorList>
            <person name="Bishop-Lilly K.A."/>
            <person name="Broomall S.M."/>
            <person name="Chain P.S."/>
            <person name="Chertkov O."/>
            <person name="Coyne S.R."/>
            <person name="Daligault H.E."/>
            <person name="Davenport K.W."/>
            <person name="Erkkila T."/>
            <person name="Frey K.G."/>
            <person name="Gibbons H.S."/>
            <person name="Gu W."/>
            <person name="Jaissle J."/>
            <person name="Johnson S.L."/>
            <person name="Koroleva G.I."/>
            <person name="Ladner J.T."/>
            <person name="Lo C.-C."/>
            <person name="Minogue T.D."/>
            <person name="Munk C."/>
            <person name="Palacios G.F."/>
            <person name="Redden C.L."/>
            <person name="Rosenzweig C.N."/>
            <person name="Scholz M.B."/>
            <person name="Teshima H."/>
            <person name="Xu Y."/>
        </authorList>
    </citation>
    <scope>NUCLEOTIDE SEQUENCE [LARGE SCALE GENOMIC DNA]</scope>
    <source>
        <strain evidence="1 3">BHP</strain>
    </source>
</reference>
<gene>
    <name evidence="2" type="ORF">D0U04_26370</name>
    <name evidence="1" type="ORF">DJ93_259</name>
</gene>
<dbReference type="Pfam" id="PF10842">
    <property type="entry name" value="DUF2642"/>
    <property type="match status" value="1"/>
</dbReference>
<evidence type="ECO:0000313" key="3">
    <source>
        <dbReference type="Proteomes" id="UP000029389"/>
    </source>
</evidence>
<name>A0A090YRZ6_9BACI</name>
<dbReference type="Proteomes" id="UP000029389">
    <property type="component" value="Unassembled WGS sequence"/>
</dbReference>
<organism evidence="1 3">
    <name type="scientific">Bacillus clarus</name>
    <dbReference type="NCBI Taxonomy" id="2338372"/>
    <lineage>
        <taxon>Bacteria</taxon>
        <taxon>Bacillati</taxon>
        <taxon>Bacillota</taxon>
        <taxon>Bacilli</taxon>
        <taxon>Bacillales</taxon>
        <taxon>Bacillaceae</taxon>
        <taxon>Bacillus</taxon>
        <taxon>Bacillus cereus group</taxon>
    </lineage>
</organism>
<dbReference type="EMBL" id="QVOD01000055">
    <property type="protein sequence ID" value="RFT62987.1"/>
    <property type="molecule type" value="Genomic_DNA"/>
</dbReference>
<protein>
    <submittedName>
        <fullName evidence="2">DUF2642 domain-containing protein</fullName>
    </submittedName>
</protein>